<accession>A0A453T4X3</accession>
<dbReference type="OrthoDB" id="3941538at2759"/>
<feature type="compositionally biased region" description="Basic and acidic residues" evidence="2">
    <location>
        <begin position="361"/>
        <end position="382"/>
    </location>
</feature>
<reference evidence="4" key="2">
    <citation type="journal article" date="2017" name="Nat. Plants">
        <title>The Aegilops tauschii genome reveals multiple impacts of transposons.</title>
        <authorList>
            <person name="Zhao G."/>
            <person name="Zou C."/>
            <person name="Li K."/>
            <person name="Wang K."/>
            <person name="Li T."/>
            <person name="Gao L."/>
            <person name="Zhang X."/>
            <person name="Wang H."/>
            <person name="Yang Z."/>
            <person name="Liu X."/>
            <person name="Jiang W."/>
            <person name="Mao L."/>
            <person name="Kong X."/>
            <person name="Jiao Y."/>
            <person name="Jia J."/>
        </authorList>
    </citation>
    <scope>NUCLEOTIDE SEQUENCE [LARGE SCALE GENOMIC DNA]</scope>
    <source>
        <strain evidence="4">cv. AL8/78</strain>
    </source>
</reference>
<reference evidence="4" key="1">
    <citation type="journal article" date="2014" name="Science">
        <title>Ancient hybridizations among the ancestral genomes of bread wheat.</title>
        <authorList>
            <consortium name="International Wheat Genome Sequencing Consortium,"/>
            <person name="Marcussen T."/>
            <person name="Sandve S.R."/>
            <person name="Heier L."/>
            <person name="Spannagl M."/>
            <person name="Pfeifer M."/>
            <person name="Jakobsen K.S."/>
            <person name="Wulff B.B."/>
            <person name="Steuernagel B."/>
            <person name="Mayer K.F."/>
            <person name="Olsen O.A."/>
        </authorList>
    </citation>
    <scope>NUCLEOTIDE SEQUENCE [LARGE SCALE GENOMIC DNA]</scope>
    <source>
        <strain evidence="4">cv. AL8/78</strain>
    </source>
</reference>
<dbReference type="GO" id="GO:0006284">
    <property type="term" value="P:base-excision repair"/>
    <property type="evidence" value="ECO:0007669"/>
    <property type="project" value="InterPro"/>
</dbReference>
<dbReference type="InterPro" id="IPR011257">
    <property type="entry name" value="DNA_glycosylase"/>
</dbReference>
<protein>
    <submittedName>
        <fullName evidence="3">Uncharacterized protein</fullName>
    </submittedName>
</protein>
<dbReference type="Gramene" id="AET7Gv21241600.1">
    <property type="protein sequence ID" value="AET7Gv21241600.1"/>
    <property type="gene ID" value="AET7Gv21241600"/>
</dbReference>
<dbReference type="PANTHER" id="PTHR31116">
    <property type="entry name" value="OS04G0501200 PROTEIN"/>
    <property type="match status" value="1"/>
</dbReference>
<feature type="compositionally biased region" description="Basic and acidic residues" evidence="2">
    <location>
        <begin position="64"/>
        <end position="73"/>
    </location>
</feature>
<reference evidence="3" key="4">
    <citation type="submission" date="2019-03" db="UniProtKB">
        <authorList>
            <consortium name="EnsemblPlants"/>
        </authorList>
    </citation>
    <scope>IDENTIFICATION</scope>
</reference>
<evidence type="ECO:0000313" key="4">
    <source>
        <dbReference type="Proteomes" id="UP000015105"/>
    </source>
</evidence>
<dbReference type="GO" id="GO:0046872">
    <property type="term" value="F:metal ion binding"/>
    <property type="evidence" value="ECO:0007669"/>
    <property type="project" value="UniProtKB-KW"/>
</dbReference>
<reference evidence="3" key="5">
    <citation type="journal article" date="2021" name="G3 (Bethesda)">
        <title>Aegilops tauschii genome assembly Aet v5.0 features greater sequence contiguity and improved annotation.</title>
        <authorList>
            <person name="Wang L."/>
            <person name="Zhu T."/>
            <person name="Rodriguez J.C."/>
            <person name="Deal K.R."/>
            <person name="Dubcovsky J."/>
            <person name="McGuire P.E."/>
            <person name="Lux T."/>
            <person name="Spannagl M."/>
            <person name="Mayer K.F.X."/>
            <person name="Baldrich P."/>
            <person name="Meyers B.C."/>
            <person name="Huo N."/>
            <person name="Gu Y.Q."/>
            <person name="Zhou H."/>
            <person name="Devos K.M."/>
            <person name="Bennetzen J.L."/>
            <person name="Unver T."/>
            <person name="Budak H."/>
            <person name="Gulick P.J."/>
            <person name="Galiba G."/>
            <person name="Kalapos B."/>
            <person name="Nelson D.R."/>
            <person name="Li P."/>
            <person name="You F.M."/>
            <person name="Luo M.C."/>
            <person name="Dvorak J."/>
        </authorList>
    </citation>
    <scope>NUCLEOTIDE SEQUENCE [LARGE SCALE GENOMIC DNA]</scope>
    <source>
        <strain evidence="3">cv. AL8/78</strain>
    </source>
</reference>
<reference evidence="3" key="3">
    <citation type="journal article" date="2017" name="Nature">
        <title>Genome sequence of the progenitor of the wheat D genome Aegilops tauschii.</title>
        <authorList>
            <person name="Luo M.C."/>
            <person name="Gu Y.Q."/>
            <person name="Puiu D."/>
            <person name="Wang H."/>
            <person name="Twardziok S.O."/>
            <person name="Deal K.R."/>
            <person name="Huo N."/>
            <person name="Zhu T."/>
            <person name="Wang L."/>
            <person name="Wang Y."/>
            <person name="McGuire P.E."/>
            <person name="Liu S."/>
            <person name="Long H."/>
            <person name="Ramasamy R.K."/>
            <person name="Rodriguez J.C."/>
            <person name="Van S.L."/>
            <person name="Yuan L."/>
            <person name="Wang Z."/>
            <person name="Xia Z."/>
            <person name="Xiao L."/>
            <person name="Anderson O.D."/>
            <person name="Ouyang S."/>
            <person name="Liang Y."/>
            <person name="Zimin A.V."/>
            <person name="Pertea G."/>
            <person name="Qi P."/>
            <person name="Bennetzen J.L."/>
            <person name="Dai X."/>
            <person name="Dawson M.W."/>
            <person name="Muller H.G."/>
            <person name="Kugler K."/>
            <person name="Rivarola-Duarte L."/>
            <person name="Spannagl M."/>
            <person name="Mayer K.F.X."/>
            <person name="Lu F.H."/>
            <person name="Bevan M.W."/>
            <person name="Leroy P."/>
            <person name="Li P."/>
            <person name="You F.M."/>
            <person name="Sun Q."/>
            <person name="Liu Z."/>
            <person name="Lyons E."/>
            <person name="Wicker T."/>
            <person name="Salzberg S.L."/>
            <person name="Devos K.M."/>
            <person name="Dvorak J."/>
        </authorList>
    </citation>
    <scope>NUCLEOTIDE SEQUENCE [LARGE SCALE GENOMIC DNA]</scope>
    <source>
        <strain evidence="3">cv. AL8/78</strain>
    </source>
</reference>
<dbReference type="SUPFAM" id="SSF48150">
    <property type="entry name" value="DNA-glycosylase"/>
    <property type="match status" value="1"/>
</dbReference>
<evidence type="ECO:0000256" key="1">
    <source>
        <dbReference type="PIRSR" id="PIRSR605019-1"/>
    </source>
</evidence>
<feature type="binding site" evidence="1">
    <location>
        <position position="166"/>
    </location>
    <ligand>
        <name>Zn(2+)</name>
        <dbReference type="ChEBI" id="CHEBI:29105"/>
    </ligand>
</feature>
<dbReference type="STRING" id="200361.A0A453T4X3"/>
<dbReference type="InterPro" id="IPR005019">
    <property type="entry name" value="Adenine_glyco"/>
</dbReference>
<proteinExistence type="predicted"/>
<feature type="region of interest" description="Disordered" evidence="2">
    <location>
        <begin position="355"/>
        <end position="399"/>
    </location>
</feature>
<dbReference type="OMA" id="KECNATP"/>
<feature type="binding site" evidence="1">
    <location>
        <position position="343"/>
    </location>
    <ligand>
        <name>Zn(2+)</name>
        <dbReference type="ChEBI" id="CHEBI:29105"/>
    </ligand>
</feature>
<dbReference type="KEGG" id="ats:109747644"/>
<keyword evidence="1" id="KW-0862">Zinc</keyword>
<dbReference type="GeneID" id="109747644"/>
<keyword evidence="1" id="KW-0479">Metal-binding</keyword>
<dbReference type="Proteomes" id="UP000015105">
    <property type="component" value="Chromosome 7D"/>
</dbReference>
<dbReference type="AlphaFoldDB" id="A0A453T4X3"/>
<sequence>MASMAGAPRVRSLNIAAPEADARPVLVPGGNKAPAAARKPSPKPLRKAPEATPEKPLPPAATKGDGDGAKKDAAAATAGGDGGARRTPPRKPHNAPAVVLNASCSSEASVESLRGRAPGGRTERGWSRPAAPKRGKAAYKVVEKHADVAEVVAPVTPEAVQGKRRCAWVTPTTDPHYVTFHDEEWGVPVHDDRRLFELLVLSGALAELSWPEILKKRQIFREIFTNFDLIAVSNINEKKLVASGSIARSLLSEQKLRAVLENARQIVKIADEFGSFSQYCWGFLNHKPIVSKIRYPRQVPVKSPKADMMSKDMVRRGLRGVGPTVIYSFMQAAGLTNDHLVSCFRFKECKPSPTLGTSDANRVKTEAERKTEEPRTKAHGEEMTVNSDPSMAIDTLTIS</sequence>
<feature type="region of interest" description="Disordered" evidence="2">
    <location>
        <begin position="1"/>
        <end position="131"/>
    </location>
</feature>
<dbReference type="RefSeq" id="XP_020162264.1">
    <property type="nucleotide sequence ID" value="XM_020306675.4"/>
</dbReference>
<keyword evidence="4" id="KW-1185">Reference proteome</keyword>
<dbReference type="GO" id="GO:0008725">
    <property type="term" value="F:DNA-3-methyladenine glycosylase activity"/>
    <property type="evidence" value="ECO:0007669"/>
    <property type="project" value="InterPro"/>
</dbReference>
<evidence type="ECO:0000256" key="2">
    <source>
        <dbReference type="SAM" id="MobiDB-lite"/>
    </source>
</evidence>
<name>A0A453T4X3_AEGTS</name>
<dbReference type="Gene3D" id="1.10.340.30">
    <property type="entry name" value="Hypothetical protein, domain 2"/>
    <property type="match status" value="1"/>
</dbReference>
<dbReference type="Pfam" id="PF03352">
    <property type="entry name" value="Adenine_glyco"/>
    <property type="match status" value="1"/>
</dbReference>
<dbReference type="PANTHER" id="PTHR31116:SF5">
    <property type="entry name" value="OS06G0649800 PROTEIN"/>
    <property type="match status" value="1"/>
</dbReference>
<feature type="binding site" evidence="1">
    <location>
        <position position="339"/>
    </location>
    <ligand>
        <name>Zn(2+)</name>
        <dbReference type="ChEBI" id="CHEBI:29105"/>
    </ligand>
</feature>
<evidence type="ECO:0000313" key="3">
    <source>
        <dbReference type="EnsemblPlants" id="AET7Gv21241600.1"/>
    </source>
</evidence>
<feature type="binding site" evidence="1">
    <location>
        <position position="181"/>
    </location>
    <ligand>
        <name>Zn(2+)</name>
        <dbReference type="ChEBI" id="CHEBI:29105"/>
    </ligand>
</feature>
<organism evidence="3 4">
    <name type="scientific">Aegilops tauschii subsp. strangulata</name>
    <name type="common">Goatgrass</name>
    <dbReference type="NCBI Taxonomy" id="200361"/>
    <lineage>
        <taxon>Eukaryota</taxon>
        <taxon>Viridiplantae</taxon>
        <taxon>Streptophyta</taxon>
        <taxon>Embryophyta</taxon>
        <taxon>Tracheophyta</taxon>
        <taxon>Spermatophyta</taxon>
        <taxon>Magnoliopsida</taxon>
        <taxon>Liliopsida</taxon>
        <taxon>Poales</taxon>
        <taxon>Poaceae</taxon>
        <taxon>BOP clade</taxon>
        <taxon>Pooideae</taxon>
        <taxon>Triticodae</taxon>
        <taxon>Triticeae</taxon>
        <taxon>Triticinae</taxon>
        <taxon>Aegilops</taxon>
    </lineage>
</organism>
<dbReference type="EnsemblPlants" id="AET7Gv21241600.1">
    <property type="protein sequence ID" value="AET7Gv21241600.1"/>
    <property type="gene ID" value="AET7Gv21241600"/>
</dbReference>